<organism evidence="1 2">
    <name type="scientific">Marasmiellus scandens</name>
    <dbReference type="NCBI Taxonomy" id="2682957"/>
    <lineage>
        <taxon>Eukaryota</taxon>
        <taxon>Fungi</taxon>
        <taxon>Dikarya</taxon>
        <taxon>Basidiomycota</taxon>
        <taxon>Agaricomycotina</taxon>
        <taxon>Agaricomycetes</taxon>
        <taxon>Agaricomycetidae</taxon>
        <taxon>Agaricales</taxon>
        <taxon>Marasmiineae</taxon>
        <taxon>Omphalotaceae</taxon>
        <taxon>Marasmiellus</taxon>
    </lineage>
</organism>
<evidence type="ECO:0000313" key="2">
    <source>
        <dbReference type="Proteomes" id="UP001498398"/>
    </source>
</evidence>
<gene>
    <name evidence="1" type="ORF">VKT23_013778</name>
</gene>
<dbReference type="Proteomes" id="UP001498398">
    <property type="component" value="Unassembled WGS sequence"/>
</dbReference>
<accession>A0ABR1J334</accession>
<proteinExistence type="predicted"/>
<sequence length="66" mass="7113">MTVLFVVTTGFYGDLLVLKCYKIWLLAKIPRMAVFSGAALPSPLTLVVYGCDVSAKNGGFTRDVLA</sequence>
<comment type="caution">
    <text evidence="1">The sequence shown here is derived from an EMBL/GenBank/DDBJ whole genome shotgun (WGS) entry which is preliminary data.</text>
</comment>
<dbReference type="EMBL" id="JBANRG010000038">
    <property type="protein sequence ID" value="KAK7448516.1"/>
    <property type="molecule type" value="Genomic_DNA"/>
</dbReference>
<name>A0ABR1J334_9AGAR</name>
<reference evidence="1 2" key="1">
    <citation type="submission" date="2024-01" db="EMBL/GenBank/DDBJ databases">
        <title>A draft genome for the cacao thread blight pathogen Marasmiellus scandens.</title>
        <authorList>
            <person name="Baruah I.K."/>
            <person name="Leung J."/>
            <person name="Bukari Y."/>
            <person name="Amoako-Attah I."/>
            <person name="Meinhardt L.W."/>
            <person name="Bailey B.A."/>
            <person name="Cohen S.P."/>
        </authorList>
    </citation>
    <scope>NUCLEOTIDE SEQUENCE [LARGE SCALE GENOMIC DNA]</scope>
    <source>
        <strain evidence="1 2">GH-19</strain>
    </source>
</reference>
<protein>
    <submittedName>
        <fullName evidence="1">Uncharacterized protein</fullName>
    </submittedName>
</protein>
<evidence type="ECO:0000313" key="1">
    <source>
        <dbReference type="EMBL" id="KAK7448516.1"/>
    </source>
</evidence>
<keyword evidence="2" id="KW-1185">Reference proteome</keyword>